<feature type="transmembrane region" description="Helical" evidence="6">
    <location>
        <begin position="263"/>
        <end position="288"/>
    </location>
</feature>
<keyword evidence="4 6" id="KW-1133">Transmembrane helix</keyword>
<dbReference type="GO" id="GO:0016036">
    <property type="term" value="P:cellular response to phosphate starvation"/>
    <property type="evidence" value="ECO:0007669"/>
    <property type="project" value="TreeGrafter"/>
</dbReference>
<dbReference type="PANTHER" id="PTHR10783:SF127">
    <property type="entry name" value="LD30826P-RELATED"/>
    <property type="match status" value="1"/>
</dbReference>
<organism evidence="9 10">
    <name type="scientific">Drosophila pseudoobscura pseudoobscura</name>
    <name type="common">Fruit fly</name>
    <dbReference type="NCBI Taxonomy" id="46245"/>
    <lineage>
        <taxon>Eukaryota</taxon>
        <taxon>Metazoa</taxon>
        <taxon>Ecdysozoa</taxon>
        <taxon>Arthropoda</taxon>
        <taxon>Hexapoda</taxon>
        <taxon>Insecta</taxon>
        <taxon>Pterygota</taxon>
        <taxon>Neoptera</taxon>
        <taxon>Endopterygota</taxon>
        <taxon>Diptera</taxon>
        <taxon>Brachycera</taxon>
        <taxon>Muscomorpha</taxon>
        <taxon>Ephydroidea</taxon>
        <taxon>Drosophilidae</taxon>
        <taxon>Drosophila</taxon>
        <taxon>Sophophora</taxon>
    </lineage>
</organism>
<keyword evidence="3 6" id="KW-0812">Transmembrane</keyword>
<feature type="domain" description="EXS" evidence="7">
    <location>
        <begin position="413"/>
        <end position="613"/>
    </location>
</feature>
<feature type="transmembrane region" description="Helical" evidence="6">
    <location>
        <begin position="529"/>
        <end position="552"/>
    </location>
</feature>
<dbReference type="GO" id="GO:0005794">
    <property type="term" value="C:Golgi apparatus"/>
    <property type="evidence" value="ECO:0007669"/>
    <property type="project" value="TreeGrafter"/>
</dbReference>
<comment type="similarity">
    <text evidence="2">Belongs to the SYG1 (TC 2.A.94) family.</text>
</comment>
<proteinExistence type="inferred from homology"/>
<feature type="transmembrane region" description="Helical" evidence="6">
    <location>
        <begin position="331"/>
        <end position="352"/>
    </location>
</feature>
<dbReference type="Pfam" id="PF03105">
    <property type="entry name" value="SPX"/>
    <property type="match status" value="2"/>
</dbReference>
<gene>
    <name evidence="10" type="primary">LOC6902624</name>
</gene>
<evidence type="ECO:0000313" key="10">
    <source>
        <dbReference type="RefSeq" id="XP_002133150.2"/>
    </source>
</evidence>
<sequence length="617" mass="73155">MKFGQNLDRLMVNEWREQYVNYELLKQMIQNGVDEAPDFGDYPLVLLNEYFEEVKHEFFTACAQEMVKVQLFFEEKLAAAQRKQTSFKATLADLREAGGGRQFHLRDPQQQPQTTRRLRSAYSEFYLMLILLQNYRTLNQTAFRKICKKYDKNFRSTEGQLWYKTVVETSPFVNKTDLNNLIEEVENLYIEYLAHGDRAKAMTKLRVPPLGEPPNPFRVFFAGLFLGLFFVAAIMTGISYIFLDLDATFRELFVHLYRGPFILIWYTFLVATNLFIWQNVGINYVLIFELNPRKHLRPTDVLLIASLLAYGWILCALAFLHREIFEVEKPFYFPLIPLGIVIAAVLNPIRILEYNARMWLVSLLGRIVTAPFSYVTFAAFWLSEQITSLTICLVDHYMLCRFCLRYYANLGNPFDFEPDYVVFVLRILPAWFRLCQCSRRFQESASKSIWYGLNALKYSLTIVMVIFSFIQMETNGQYQSIFDSPWTYSYILSALLWTVYHSFWDLRNDFGLFTAEHKFLREKLIYRKSFYYFIIIADVLLRCFWMLEIFLVSQDHATPYNCKTFGALCDITLRFLWNLFRLENEHLYNCGNFRATRDINLWISEEDMNPQHKKIYF</sequence>
<keyword evidence="10" id="KW-0675">Receptor</keyword>
<evidence type="ECO:0000256" key="3">
    <source>
        <dbReference type="ARBA" id="ARBA00022692"/>
    </source>
</evidence>
<evidence type="ECO:0000313" key="9">
    <source>
        <dbReference type="Proteomes" id="UP000001819"/>
    </source>
</evidence>
<evidence type="ECO:0000256" key="6">
    <source>
        <dbReference type="SAM" id="Phobius"/>
    </source>
</evidence>
<evidence type="ECO:0000256" key="4">
    <source>
        <dbReference type="ARBA" id="ARBA00022989"/>
    </source>
</evidence>
<keyword evidence="9" id="KW-1185">Reference proteome</keyword>
<accession>A0A6I8UY37</accession>
<dbReference type="InterPro" id="IPR004331">
    <property type="entry name" value="SPX_dom"/>
</dbReference>
<dbReference type="AlphaFoldDB" id="A0A6I8UY37"/>
<protein>
    <submittedName>
        <fullName evidence="10">Xenotropic and polytropic retrovirus receptor 1 homolog</fullName>
    </submittedName>
</protein>
<dbReference type="InParanoid" id="A0A6I8UY37"/>
<dbReference type="GO" id="GO:0005886">
    <property type="term" value="C:plasma membrane"/>
    <property type="evidence" value="ECO:0007669"/>
    <property type="project" value="TreeGrafter"/>
</dbReference>
<dbReference type="Proteomes" id="UP000001819">
    <property type="component" value="Chromosome 4"/>
</dbReference>
<dbReference type="GO" id="GO:0006817">
    <property type="term" value="P:phosphate ion transport"/>
    <property type="evidence" value="ECO:0007669"/>
    <property type="project" value="TreeGrafter"/>
</dbReference>
<dbReference type="RefSeq" id="XP_002133150.2">
    <property type="nucleotide sequence ID" value="XM_002133114.3"/>
</dbReference>
<dbReference type="GO" id="GO:0000822">
    <property type="term" value="F:inositol hexakisphosphate binding"/>
    <property type="evidence" value="ECO:0007669"/>
    <property type="project" value="TreeGrafter"/>
</dbReference>
<feature type="transmembrane region" description="Helical" evidence="6">
    <location>
        <begin position="449"/>
        <end position="470"/>
    </location>
</feature>
<dbReference type="PROSITE" id="PS51380">
    <property type="entry name" value="EXS"/>
    <property type="match status" value="1"/>
</dbReference>
<feature type="transmembrane region" description="Helical" evidence="6">
    <location>
        <begin position="359"/>
        <end position="381"/>
    </location>
</feature>
<evidence type="ECO:0000256" key="2">
    <source>
        <dbReference type="ARBA" id="ARBA00009665"/>
    </source>
</evidence>
<dbReference type="Pfam" id="PF03124">
    <property type="entry name" value="EXS"/>
    <property type="match status" value="1"/>
</dbReference>
<feature type="transmembrane region" description="Helical" evidence="6">
    <location>
        <begin position="300"/>
        <end position="319"/>
    </location>
</feature>
<evidence type="ECO:0000259" key="8">
    <source>
        <dbReference type="PROSITE" id="PS51382"/>
    </source>
</evidence>
<dbReference type="PANTHER" id="PTHR10783">
    <property type="entry name" value="XENOTROPIC AND POLYTROPIC RETROVIRUS RECEPTOR 1-RELATED"/>
    <property type="match status" value="1"/>
</dbReference>
<comment type="subcellular location">
    <subcellularLocation>
        <location evidence="1">Membrane</location>
        <topology evidence="1">Multi-pass membrane protein</topology>
    </subcellularLocation>
</comment>
<reference evidence="10" key="1">
    <citation type="submission" date="2025-08" db="UniProtKB">
        <authorList>
            <consortium name="RefSeq"/>
        </authorList>
    </citation>
    <scope>IDENTIFICATION</scope>
    <source>
        <strain evidence="10">MV-25-SWS-2005</strain>
        <tissue evidence="10">Whole body</tissue>
    </source>
</reference>
<feature type="transmembrane region" description="Helical" evidence="6">
    <location>
        <begin position="219"/>
        <end position="243"/>
    </location>
</feature>
<feature type="transmembrane region" description="Helical" evidence="6">
    <location>
        <begin position="420"/>
        <end position="437"/>
    </location>
</feature>
<feature type="transmembrane region" description="Helical" evidence="6">
    <location>
        <begin position="490"/>
        <end position="508"/>
    </location>
</feature>
<dbReference type="KEGG" id="dpo:6902624"/>
<feature type="domain" description="SPX" evidence="8">
    <location>
        <begin position="1"/>
        <end position="164"/>
    </location>
</feature>
<evidence type="ECO:0000256" key="1">
    <source>
        <dbReference type="ARBA" id="ARBA00004141"/>
    </source>
</evidence>
<evidence type="ECO:0000259" key="7">
    <source>
        <dbReference type="PROSITE" id="PS51380"/>
    </source>
</evidence>
<evidence type="ECO:0000256" key="5">
    <source>
        <dbReference type="ARBA" id="ARBA00023136"/>
    </source>
</evidence>
<dbReference type="InterPro" id="IPR004342">
    <property type="entry name" value="EXS_C"/>
</dbReference>
<dbReference type="CDD" id="cd14477">
    <property type="entry name" value="SPX_XPR1_like"/>
    <property type="match status" value="1"/>
</dbReference>
<dbReference type="PROSITE" id="PS51382">
    <property type="entry name" value="SPX"/>
    <property type="match status" value="1"/>
</dbReference>
<keyword evidence="5 6" id="KW-0472">Membrane</keyword>
<name>A0A6I8UY37_DROPS</name>